<organism evidence="1 2">
    <name type="scientific">Tsuneonella dongtanensis</name>
    <dbReference type="NCBI Taxonomy" id="692370"/>
    <lineage>
        <taxon>Bacteria</taxon>
        <taxon>Pseudomonadati</taxon>
        <taxon>Pseudomonadota</taxon>
        <taxon>Alphaproteobacteria</taxon>
        <taxon>Sphingomonadales</taxon>
        <taxon>Erythrobacteraceae</taxon>
        <taxon>Tsuneonella</taxon>
    </lineage>
</organism>
<name>A0A1B2A9U3_9SPHN</name>
<dbReference type="Proteomes" id="UP000092932">
    <property type="component" value="Chromosome"/>
</dbReference>
<accession>A0A1B2A9U3</accession>
<evidence type="ECO:0000313" key="2">
    <source>
        <dbReference type="Proteomes" id="UP000092932"/>
    </source>
</evidence>
<dbReference type="EMBL" id="CP016591">
    <property type="protein sequence ID" value="ANY18930.1"/>
    <property type="molecule type" value="Genomic_DNA"/>
</dbReference>
<keyword evidence="2" id="KW-1185">Reference proteome</keyword>
<dbReference type="KEGG" id="ado:A6F68_00395"/>
<sequence length="132" mass="14761">MVVIEVTWMVGKDAVGCERSDLRLEKLNQLDVRHGVKANIREIAKYGLGEPYSPASIYDVSGEFGIARPLRSCIDMTAQKHGLNRFAPGCELGSGRTEAENFIVWMRRDDEVDCRLHRADRSLNAPIERSGA</sequence>
<reference evidence="1 2" key="1">
    <citation type="submission" date="2016-07" db="EMBL/GenBank/DDBJ databases">
        <title>Complete genome sequence of Altererythrobacter dongtanensis KCTC 22672, a type strain with esterase isolated from tidal flat.</title>
        <authorList>
            <person name="Cheng H."/>
            <person name="Wu Y.-H."/>
            <person name="Zhou P."/>
            <person name="Huo Y.-Y."/>
            <person name="Wang C.-S."/>
            <person name="Xu X.-W."/>
        </authorList>
    </citation>
    <scope>NUCLEOTIDE SEQUENCE [LARGE SCALE GENOMIC DNA]</scope>
    <source>
        <strain evidence="1 2">KCTC 22672</strain>
    </source>
</reference>
<gene>
    <name evidence="1" type="ORF">A6F68_00395</name>
</gene>
<dbReference type="STRING" id="692370.A6F68_00395"/>
<dbReference type="AlphaFoldDB" id="A0A1B2A9U3"/>
<evidence type="ECO:0000313" key="1">
    <source>
        <dbReference type="EMBL" id="ANY18930.1"/>
    </source>
</evidence>
<protein>
    <submittedName>
        <fullName evidence="1">Uncharacterized protein</fullName>
    </submittedName>
</protein>
<proteinExistence type="predicted"/>